<gene>
    <name evidence="2" type="ORF">C7S16_2338</name>
</gene>
<dbReference type="EMBL" id="QXCT01000002">
    <property type="protein sequence ID" value="MDW9256399.1"/>
    <property type="molecule type" value="Genomic_DNA"/>
</dbReference>
<dbReference type="KEGG" id="btha:DR62_06435"/>
<protein>
    <submittedName>
        <fullName evidence="2">Uncharacterized protein</fullName>
    </submittedName>
</protein>
<name>A0AAW9D3P5_BURTH</name>
<feature type="region of interest" description="Disordered" evidence="1">
    <location>
        <begin position="1"/>
        <end position="64"/>
    </location>
</feature>
<comment type="caution">
    <text evidence="2">The sequence shown here is derived from an EMBL/GenBank/DDBJ whole genome shotgun (WGS) entry which is preliminary data.</text>
</comment>
<sequence>MTRCAASAPPAPPAPPARAARPRRTRGAVWRVGEGRGKDAVKPASRMPPPARPRTPDDVLDTSSFPLRVFSNDNEFQPPTGDFGLA</sequence>
<dbReference type="Proteomes" id="UP001272137">
    <property type="component" value="Unassembled WGS sequence"/>
</dbReference>
<proteinExistence type="predicted"/>
<reference evidence="2" key="1">
    <citation type="submission" date="2018-08" db="EMBL/GenBank/DDBJ databases">
        <title>Identification of Burkholderia cepacia strains that express a Burkholderia pseudomallei-like capsular polysaccharide.</title>
        <authorList>
            <person name="Burtnick M.N."/>
            <person name="Vongsouvath M."/>
            <person name="Newton P."/>
            <person name="Wuthiekanun V."/>
            <person name="Limmathurotsakul D."/>
            <person name="Brett P.J."/>
            <person name="Chantratita N."/>
            <person name="Dance D.A."/>
        </authorList>
    </citation>
    <scope>NUCLEOTIDE SEQUENCE</scope>
    <source>
        <strain evidence="2">SBXCC001</strain>
    </source>
</reference>
<organism evidence="2 3">
    <name type="scientific">Burkholderia thailandensis</name>
    <dbReference type="NCBI Taxonomy" id="57975"/>
    <lineage>
        <taxon>Bacteria</taxon>
        <taxon>Pseudomonadati</taxon>
        <taxon>Pseudomonadota</taxon>
        <taxon>Betaproteobacteria</taxon>
        <taxon>Burkholderiales</taxon>
        <taxon>Burkholderiaceae</taxon>
        <taxon>Burkholderia</taxon>
        <taxon>pseudomallei group</taxon>
    </lineage>
</organism>
<evidence type="ECO:0000256" key="1">
    <source>
        <dbReference type="SAM" id="MobiDB-lite"/>
    </source>
</evidence>
<evidence type="ECO:0000313" key="3">
    <source>
        <dbReference type="Proteomes" id="UP001272137"/>
    </source>
</evidence>
<dbReference type="AlphaFoldDB" id="A0AAW9D3P5"/>
<accession>A0AAW9D3P5</accession>
<evidence type="ECO:0000313" key="2">
    <source>
        <dbReference type="EMBL" id="MDW9256399.1"/>
    </source>
</evidence>